<dbReference type="InterPro" id="IPR005828">
    <property type="entry name" value="MFS_sugar_transport-like"/>
</dbReference>
<evidence type="ECO:0000256" key="3">
    <source>
        <dbReference type="ARBA" id="ARBA00022448"/>
    </source>
</evidence>
<protein>
    <submittedName>
        <fullName evidence="10">MFS general substrate transporter</fullName>
    </submittedName>
</protein>
<dbReference type="AlphaFoldDB" id="A0A4S8L8J5"/>
<feature type="transmembrane region" description="Helical" evidence="8">
    <location>
        <begin position="357"/>
        <end position="380"/>
    </location>
</feature>
<proteinExistence type="inferred from homology"/>
<evidence type="ECO:0000256" key="1">
    <source>
        <dbReference type="ARBA" id="ARBA00004141"/>
    </source>
</evidence>
<reference evidence="10 11" key="1">
    <citation type="journal article" date="2019" name="Nat. Ecol. Evol.">
        <title>Megaphylogeny resolves global patterns of mushroom evolution.</title>
        <authorList>
            <person name="Varga T."/>
            <person name="Krizsan K."/>
            <person name="Foldi C."/>
            <person name="Dima B."/>
            <person name="Sanchez-Garcia M."/>
            <person name="Sanchez-Ramirez S."/>
            <person name="Szollosi G.J."/>
            <person name="Szarkandi J.G."/>
            <person name="Papp V."/>
            <person name="Albert L."/>
            <person name="Andreopoulos W."/>
            <person name="Angelini C."/>
            <person name="Antonin V."/>
            <person name="Barry K.W."/>
            <person name="Bougher N.L."/>
            <person name="Buchanan P."/>
            <person name="Buyck B."/>
            <person name="Bense V."/>
            <person name="Catcheside P."/>
            <person name="Chovatia M."/>
            <person name="Cooper J."/>
            <person name="Damon W."/>
            <person name="Desjardin D."/>
            <person name="Finy P."/>
            <person name="Geml J."/>
            <person name="Haridas S."/>
            <person name="Hughes K."/>
            <person name="Justo A."/>
            <person name="Karasinski D."/>
            <person name="Kautmanova I."/>
            <person name="Kiss B."/>
            <person name="Kocsube S."/>
            <person name="Kotiranta H."/>
            <person name="LaButti K.M."/>
            <person name="Lechner B.E."/>
            <person name="Liimatainen K."/>
            <person name="Lipzen A."/>
            <person name="Lukacs Z."/>
            <person name="Mihaltcheva S."/>
            <person name="Morgado L.N."/>
            <person name="Niskanen T."/>
            <person name="Noordeloos M.E."/>
            <person name="Ohm R.A."/>
            <person name="Ortiz-Santana B."/>
            <person name="Ovrebo C."/>
            <person name="Racz N."/>
            <person name="Riley R."/>
            <person name="Savchenko A."/>
            <person name="Shiryaev A."/>
            <person name="Soop K."/>
            <person name="Spirin V."/>
            <person name="Szebenyi C."/>
            <person name="Tomsovsky M."/>
            <person name="Tulloss R.E."/>
            <person name="Uehling J."/>
            <person name="Grigoriev I.V."/>
            <person name="Vagvolgyi C."/>
            <person name="Papp T."/>
            <person name="Martin F.M."/>
            <person name="Miettinen O."/>
            <person name="Hibbett D.S."/>
            <person name="Nagy L.G."/>
        </authorList>
    </citation>
    <scope>NUCLEOTIDE SEQUENCE [LARGE SCALE GENOMIC DNA]</scope>
    <source>
        <strain evidence="10 11">CBS 962.96</strain>
    </source>
</reference>
<name>A0A4S8L8J5_DENBC</name>
<sequence>MSAHQIQFPDDSKTQEQPLSASQTTSVADLSAQDGKKDVVVLEDLFNSEDDAVDRVYQAKARVLNKAIQEVGFGRYQMYLFCCAGFGWFADSVWPLITGLIFTPVVAEFKFNGPFLTLAANIGLFVGAVFWALGCDIWGRRWSFNLTLLITGIFGLVAGGSNSFVTLASLLAVVGVGVGGNMPVDSAVFLDFVPGTHQYLLTVMAIWWSFGQLFVSLIAWPLITNFSCDTTAPTCPRSENMGWRYLLFTLGAVTLLLWGVRFFVFKLFESPRYLVGLGRDAEAVEVIRKVAEFNGTATSLTVDQLTEAGRLAGEKTPSLTIERGQSGRKLLSQSSALGIEHIKALFRTKKMAFSTTLLILLWGIIGLASTLYNSFLPFLLNSRGNAFGDGSLFITYRNQFILSVMGIPGALLSGWAVELPYIGRKGTLAISSGLTGAFLFATTTARSSNALLGWNCGYTFFSNIMYGVLYAVSPEVFPAKYRGTGNGLTATATRVFSVVAPIIALYANLETAVPVYVSGGLIIGTGFLALLLPYEPRGKASI</sequence>
<dbReference type="SUPFAM" id="SSF103473">
    <property type="entry name" value="MFS general substrate transporter"/>
    <property type="match status" value="1"/>
</dbReference>
<evidence type="ECO:0000256" key="6">
    <source>
        <dbReference type="ARBA" id="ARBA00023136"/>
    </source>
</evidence>
<evidence type="ECO:0000313" key="11">
    <source>
        <dbReference type="Proteomes" id="UP000297245"/>
    </source>
</evidence>
<dbReference type="PROSITE" id="PS50850">
    <property type="entry name" value="MFS"/>
    <property type="match status" value="1"/>
</dbReference>
<evidence type="ECO:0000256" key="4">
    <source>
        <dbReference type="ARBA" id="ARBA00022692"/>
    </source>
</evidence>
<feature type="transmembrane region" description="Helical" evidence="8">
    <location>
        <begin position="115"/>
        <end position="135"/>
    </location>
</feature>
<feature type="transmembrane region" description="Helical" evidence="8">
    <location>
        <begin position="167"/>
        <end position="192"/>
    </location>
</feature>
<evidence type="ECO:0000256" key="5">
    <source>
        <dbReference type="ARBA" id="ARBA00022989"/>
    </source>
</evidence>
<keyword evidence="3" id="KW-0813">Transport</keyword>
<feature type="transmembrane region" description="Helical" evidence="8">
    <location>
        <begin position="243"/>
        <end position="264"/>
    </location>
</feature>
<dbReference type="FunFam" id="1.20.1250.20:FF:000171">
    <property type="entry name" value="MFS general substrate transporter"/>
    <property type="match status" value="1"/>
</dbReference>
<feature type="transmembrane region" description="Helical" evidence="8">
    <location>
        <begin position="78"/>
        <end position="103"/>
    </location>
</feature>
<keyword evidence="5 8" id="KW-1133">Transmembrane helix</keyword>
<dbReference type="Gene3D" id="1.20.1250.20">
    <property type="entry name" value="MFS general substrate transporter like domains"/>
    <property type="match status" value="1"/>
</dbReference>
<dbReference type="PANTHER" id="PTHR23511">
    <property type="entry name" value="SYNAPTIC VESICLE GLYCOPROTEIN 2"/>
    <property type="match status" value="1"/>
</dbReference>
<evidence type="ECO:0000256" key="2">
    <source>
        <dbReference type="ARBA" id="ARBA00008335"/>
    </source>
</evidence>
<evidence type="ECO:0000259" key="9">
    <source>
        <dbReference type="PROSITE" id="PS50850"/>
    </source>
</evidence>
<dbReference type="InterPro" id="IPR020846">
    <property type="entry name" value="MFS_dom"/>
</dbReference>
<comment type="subcellular location">
    <subcellularLocation>
        <location evidence="1">Membrane</location>
        <topology evidence="1">Multi-pass membrane protein</topology>
    </subcellularLocation>
</comment>
<comment type="similarity">
    <text evidence="2">Belongs to the major facilitator superfamily.</text>
</comment>
<dbReference type="Pfam" id="PF00083">
    <property type="entry name" value="Sugar_tr"/>
    <property type="match status" value="1"/>
</dbReference>
<feature type="compositionally biased region" description="Polar residues" evidence="7">
    <location>
        <begin position="15"/>
        <end position="28"/>
    </location>
</feature>
<dbReference type="GO" id="GO:0022857">
    <property type="term" value="F:transmembrane transporter activity"/>
    <property type="evidence" value="ECO:0007669"/>
    <property type="project" value="InterPro"/>
</dbReference>
<keyword evidence="4 8" id="KW-0812">Transmembrane</keyword>
<keyword evidence="6 8" id="KW-0472">Membrane</keyword>
<feature type="domain" description="Major facilitator superfamily (MFS) profile" evidence="9">
    <location>
        <begin position="63"/>
        <end position="537"/>
    </location>
</feature>
<feature type="transmembrane region" description="Helical" evidence="8">
    <location>
        <begin position="513"/>
        <end position="534"/>
    </location>
</feature>
<feature type="transmembrane region" description="Helical" evidence="8">
    <location>
        <begin position="451"/>
        <end position="472"/>
    </location>
</feature>
<evidence type="ECO:0000256" key="7">
    <source>
        <dbReference type="SAM" id="MobiDB-lite"/>
    </source>
</evidence>
<dbReference type="EMBL" id="ML179569">
    <property type="protein sequence ID" value="THU85019.1"/>
    <property type="molecule type" value="Genomic_DNA"/>
</dbReference>
<evidence type="ECO:0000313" key="10">
    <source>
        <dbReference type="EMBL" id="THU85019.1"/>
    </source>
</evidence>
<evidence type="ECO:0000256" key="8">
    <source>
        <dbReference type="SAM" id="Phobius"/>
    </source>
</evidence>
<feature type="region of interest" description="Disordered" evidence="7">
    <location>
        <begin position="1"/>
        <end position="30"/>
    </location>
</feature>
<dbReference type="Proteomes" id="UP000297245">
    <property type="component" value="Unassembled WGS sequence"/>
</dbReference>
<gene>
    <name evidence="10" type="ORF">K435DRAFT_970913</name>
</gene>
<feature type="transmembrane region" description="Helical" evidence="8">
    <location>
        <begin position="199"/>
        <end position="223"/>
    </location>
</feature>
<keyword evidence="11" id="KW-1185">Reference proteome</keyword>
<organism evidence="10 11">
    <name type="scientific">Dendrothele bispora (strain CBS 962.96)</name>
    <dbReference type="NCBI Taxonomy" id="1314807"/>
    <lineage>
        <taxon>Eukaryota</taxon>
        <taxon>Fungi</taxon>
        <taxon>Dikarya</taxon>
        <taxon>Basidiomycota</taxon>
        <taxon>Agaricomycotina</taxon>
        <taxon>Agaricomycetes</taxon>
        <taxon>Agaricomycetidae</taxon>
        <taxon>Agaricales</taxon>
        <taxon>Agaricales incertae sedis</taxon>
        <taxon>Dendrothele</taxon>
    </lineage>
</organism>
<feature type="transmembrane region" description="Helical" evidence="8">
    <location>
        <begin position="400"/>
        <end position="419"/>
    </location>
</feature>
<dbReference type="GO" id="GO:0016020">
    <property type="term" value="C:membrane"/>
    <property type="evidence" value="ECO:0007669"/>
    <property type="project" value="UniProtKB-SubCell"/>
</dbReference>
<feature type="transmembrane region" description="Helical" evidence="8">
    <location>
        <begin position="484"/>
        <end position="507"/>
    </location>
</feature>
<dbReference type="PANTHER" id="PTHR23511:SF12">
    <property type="entry name" value="TRANSPORTER, PUTATIVE (AFU_ORTHOLOGUE AFUA_7G01740)-RELATED"/>
    <property type="match status" value="1"/>
</dbReference>
<dbReference type="InterPro" id="IPR036259">
    <property type="entry name" value="MFS_trans_sf"/>
</dbReference>
<accession>A0A4S8L8J5</accession>
<dbReference type="OrthoDB" id="3936150at2759"/>